<organism evidence="1 2">
    <name type="scientific">Trichonephila clavipes</name>
    <name type="common">Golden silk orbweaver</name>
    <name type="synonym">Nephila clavipes</name>
    <dbReference type="NCBI Taxonomy" id="2585209"/>
    <lineage>
        <taxon>Eukaryota</taxon>
        <taxon>Metazoa</taxon>
        <taxon>Ecdysozoa</taxon>
        <taxon>Arthropoda</taxon>
        <taxon>Chelicerata</taxon>
        <taxon>Arachnida</taxon>
        <taxon>Araneae</taxon>
        <taxon>Araneomorphae</taxon>
        <taxon>Entelegynae</taxon>
        <taxon>Araneoidea</taxon>
        <taxon>Nephilidae</taxon>
        <taxon>Trichonephila</taxon>
    </lineage>
</organism>
<gene>
    <name evidence="1" type="ORF">TNCV_341081</name>
</gene>
<protein>
    <submittedName>
        <fullName evidence="1">Uncharacterized protein</fullName>
    </submittedName>
</protein>
<accession>A0A8X6VPT0</accession>
<name>A0A8X6VPT0_TRICX</name>
<dbReference type="AlphaFoldDB" id="A0A8X6VPT0"/>
<evidence type="ECO:0000313" key="1">
    <source>
        <dbReference type="EMBL" id="GFY16059.1"/>
    </source>
</evidence>
<keyword evidence="2" id="KW-1185">Reference proteome</keyword>
<evidence type="ECO:0000313" key="2">
    <source>
        <dbReference type="Proteomes" id="UP000887159"/>
    </source>
</evidence>
<reference evidence="1" key="1">
    <citation type="submission" date="2020-08" db="EMBL/GenBank/DDBJ databases">
        <title>Multicomponent nature underlies the extraordinary mechanical properties of spider dragline silk.</title>
        <authorList>
            <person name="Kono N."/>
            <person name="Nakamura H."/>
            <person name="Mori M."/>
            <person name="Yoshida Y."/>
            <person name="Ohtoshi R."/>
            <person name="Malay A.D."/>
            <person name="Moran D.A.P."/>
            <person name="Tomita M."/>
            <person name="Numata K."/>
            <person name="Arakawa K."/>
        </authorList>
    </citation>
    <scope>NUCLEOTIDE SEQUENCE</scope>
</reference>
<comment type="caution">
    <text evidence="1">The sequence shown here is derived from an EMBL/GenBank/DDBJ whole genome shotgun (WGS) entry which is preliminary data.</text>
</comment>
<proteinExistence type="predicted"/>
<dbReference type="EMBL" id="BMAU01021336">
    <property type="protein sequence ID" value="GFY16059.1"/>
    <property type="molecule type" value="Genomic_DNA"/>
</dbReference>
<sequence>MTDYYKTMMRERIQKAACIEHTCINESETNVCSLPCPAPSTREPDPVGAWGVGSCPNSQSCAIAGRADHKHLISSSFGMWGKIH</sequence>
<dbReference type="Proteomes" id="UP000887159">
    <property type="component" value="Unassembled WGS sequence"/>
</dbReference>